<sequence length="218" mass="25077">MASKQQLFFYLFLFLLIILSQLTPPTQPIFIDYREYALRECGALYYTNSTSVTLVAFDRIAKALRDTTSNRHKVMTEILERNLYTAVPPHCRDFLFFVDRHNRFTMFDNNTITLFVPLDDAIRFGEGISLQNQIVMSKVDKEAFESGSLSKDSTLAVCGRYMDKFYVTEVSEDLETVSIEGVKITQCDGHVIVHATDGFFERGGTRQERINTDEYEVV</sequence>
<protein>
    <recommendedName>
        <fullName evidence="4">FAS1 domain containing protein</fullName>
    </recommendedName>
</protein>
<comment type="caution">
    <text evidence="2">The sequence shown here is derived from an EMBL/GenBank/DDBJ whole genome shotgun (WGS) entry which is preliminary data.</text>
</comment>
<evidence type="ECO:0008006" key="4">
    <source>
        <dbReference type="Google" id="ProtNLM"/>
    </source>
</evidence>
<gene>
    <name evidence="2" type="ORF">TorRG33x02_048370</name>
</gene>
<evidence type="ECO:0000313" key="2">
    <source>
        <dbReference type="EMBL" id="PON99294.1"/>
    </source>
</evidence>
<organism evidence="2 3">
    <name type="scientific">Trema orientale</name>
    <name type="common">Charcoal tree</name>
    <name type="synonym">Celtis orientalis</name>
    <dbReference type="NCBI Taxonomy" id="63057"/>
    <lineage>
        <taxon>Eukaryota</taxon>
        <taxon>Viridiplantae</taxon>
        <taxon>Streptophyta</taxon>
        <taxon>Embryophyta</taxon>
        <taxon>Tracheophyta</taxon>
        <taxon>Spermatophyta</taxon>
        <taxon>Magnoliopsida</taxon>
        <taxon>eudicotyledons</taxon>
        <taxon>Gunneridae</taxon>
        <taxon>Pentapetalae</taxon>
        <taxon>rosids</taxon>
        <taxon>fabids</taxon>
        <taxon>Rosales</taxon>
        <taxon>Cannabaceae</taxon>
        <taxon>Trema</taxon>
    </lineage>
</organism>
<proteinExistence type="predicted"/>
<keyword evidence="3" id="KW-1185">Reference proteome</keyword>
<dbReference type="InParanoid" id="A0A2P5FND2"/>
<dbReference type="AlphaFoldDB" id="A0A2P5FND2"/>
<accession>A0A2P5FND2</accession>
<feature type="signal peptide" evidence="1">
    <location>
        <begin position="1"/>
        <end position="28"/>
    </location>
</feature>
<evidence type="ECO:0000256" key="1">
    <source>
        <dbReference type="SAM" id="SignalP"/>
    </source>
</evidence>
<evidence type="ECO:0000313" key="3">
    <source>
        <dbReference type="Proteomes" id="UP000237000"/>
    </source>
</evidence>
<name>A0A2P5FND2_TREOI</name>
<feature type="chain" id="PRO_5015170067" description="FAS1 domain containing protein" evidence="1">
    <location>
        <begin position="29"/>
        <end position="218"/>
    </location>
</feature>
<keyword evidence="1" id="KW-0732">Signal</keyword>
<reference evidence="3" key="1">
    <citation type="submission" date="2016-06" db="EMBL/GenBank/DDBJ databases">
        <title>Parallel loss of symbiosis genes in relatives of nitrogen-fixing non-legume Parasponia.</title>
        <authorList>
            <person name="Van Velzen R."/>
            <person name="Holmer R."/>
            <person name="Bu F."/>
            <person name="Rutten L."/>
            <person name="Van Zeijl A."/>
            <person name="Liu W."/>
            <person name="Santuari L."/>
            <person name="Cao Q."/>
            <person name="Sharma T."/>
            <person name="Shen D."/>
            <person name="Roswanjaya Y."/>
            <person name="Wardhani T."/>
            <person name="Kalhor M.S."/>
            <person name="Jansen J."/>
            <person name="Van den Hoogen J."/>
            <person name="Gungor B."/>
            <person name="Hartog M."/>
            <person name="Hontelez J."/>
            <person name="Verver J."/>
            <person name="Yang W.-C."/>
            <person name="Schijlen E."/>
            <person name="Repin R."/>
            <person name="Schilthuizen M."/>
            <person name="Schranz E."/>
            <person name="Heidstra R."/>
            <person name="Miyata K."/>
            <person name="Fedorova E."/>
            <person name="Kohlen W."/>
            <person name="Bisseling T."/>
            <person name="Smit S."/>
            <person name="Geurts R."/>
        </authorList>
    </citation>
    <scope>NUCLEOTIDE SEQUENCE [LARGE SCALE GENOMIC DNA]</scope>
    <source>
        <strain evidence="3">cv. RG33-2</strain>
    </source>
</reference>
<dbReference type="Proteomes" id="UP000237000">
    <property type="component" value="Unassembled WGS sequence"/>
</dbReference>
<dbReference type="EMBL" id="JXTC01000019">
    <property type="protein sequence ID" value="PON99294.1"/>
    <property type="molecule type" value="Genomic_DNA"/>
</dbReference>